<name>A0A9P4TVB7_9PEZI</name>
<dbReference type="InterPro" id="IPR036420">
    <property type="entry name" value="BRCT_dom_sf"/>
</dbReference>
<dbReference type="SUPFAM" id="SSF81301">
    <property type="entry name" value="Nucleotidyltransferase"/>
    <property type="match status" value="1"/>
</dbReference>
<evidence type="ECO:0000256" key="10">
    <source>
        <dbReference type="SAM" id="MobiDB-lite"/>
    </source>
</evidence>
<evidence type="ECO:0000256" key="8">
    <source>
        <dbReference type="ARBA" id="ARBA00049244"/>
    </source>
</evidence>
<gene>
    <name evidence="12" type="ORF">EJ08DRAFT_595612</name>
</gene>
<keyword evidence="5 9" id="KW-0239">DNA-directed DNA polymerase</keyword>
<dbReference type="Gene3D" id="1.10.150.20">
    <property type="entry name" value="5' to 3' exonuclease, C-terminal subdomain"/>
    <property type="match status" value="1"/>
</dbReference>
<dbReference type="SUPFAM" id="SSF47802">
    <property type="entry name" value="DNA polymerase beta, N-terminal domain-like"/>
    <property type="match status" value="1"/>
</dbReference>
<dbReference type="InterPro" id="IPR043519">
    <property type="entry name" value="NT_sf"/>
</dbReference>
<feature type="region of interest" description="Disordered" evidence="10">
    <location>
        <begin position="199"/>
        <end position="223"/>
    </location>
</feature>
<dbReference type="PRINTS" id="PR00869">
    <property type="entry name" value="DNAPOLX"/>
</dbReference>
<dbReference type="GO" id="GO:0046872">
    <property type="term" value="F:metal ion binding"/>
    <property type="evidence" value="ECO:0007669"/>
    <property type="project" value="UniProtKB-UniRule"/>
</dbReference>
<feature type="region of interest" description="Disordered" evidence="10">
    <location>
        <begin position="1"/>
        <end position="29"/>
    </location>
</feature>
<keyword evidence="13" id="KW-1185">Reference proteome</keyword>
<keyword evidence="9" id="KW-0539">Nucleus</keyword>
<dbReference type="InterPro" id="IPR001357">
    <property type="entry name" value="BRCT_dom"/>
</dbReference>
<dbReference type="InterPro" id="IPR022312">
    <property type="entry name" value="DNA_pol_X"/>
</dbReference>
<dbReference type="Gene3D" id="1.10.150.110">
    <property type="entry name" value="DNA polymerase beta, N-terminal domain-like"/>
    <property type="match status" value="1"/>
</dbReference>
<keyword evidence="2 9" id="KW-0808">Transferase</keyword>
<sequence>MHTSSPRTSSTFGGSSPPRETKSLDLSSLPPVYVLPTHLSPDELHSIEDQLEDLGAPLTYDIQEAKLVLGTVGTKKRAELELRTRKLWTEEIPLESGSAKSEPPRKRARFDHQQSSPRSTAERDDGSTTEDEGEKDESQASRSVKRNSVVKPPACPTTNIDFSKGLKVLKLQWLSDSIKAHEILPIDTYLVYHGQKVARPPDTSTPKLSNATLPSPFQKISPNSQQLYAERPQIESILERAKADAGGSGYPLTAHYSAAPHGARRFRHQDNDQSHRSTQPQLTKAQLLATTTSEYDGNDSDIPPAPEWVKKEVLLACQRVTLANPPNKDFIHELEKIKLARLLTGDEVGVRAYSSSIASIAAYEYKINHPREILRLPACEVKIANLWIEWKNTGEIAEAKADEEDETLQILKLFYDIWGVGATTARDFCHDKGWRDIDDVIEFGWNSLSRVQQIGVKYYDEFKLGIPRAEVELIASKIEEHCVKIRDSGIETIVVGGYRRGKEESGDVDIIVSHRDLDKTLNLVNDIVASLEVEGWITHTLLLSLTTSHRGQSTLPFKSSGVATHGAGFDSLDKALVVWQDPNWPTKAADLARNLKAKNPNPHRRVDIIISPWRTVGCAILGWSGGTTFQRDLRRYVRKELGWKFDSSGVRDRATGLVVQLEGENGVEGGMVDAEKAVFRDMRLEYREPWERCTG</sequence>
<dbReference type="SUPFAM" id="SSF81585">
    <property type="entry name" value="PsbU/PolX domain-like"/>
    <property type="match status" value="1"/>
</dbReference>
<keyword evidence="7" id="KW-0456">Lyase</keyword>
<dbReference type="InterPro" id="IPR002054">
    <property type="entry name" value="DNA-dir_DNA_pol_X"/>
</dbReference>
<feature type="compositionally biased region" description="Polar residues" evidence="10">
    <location>
        <begin position="202"/>
        <end position="223"/>
    </location>
</feature>
<dbReference type="InterPro" id="IPR027421">
    <property type="entry name" value="DNA_pol_lamdba_lyase_dom_sf"/>
</dbReference>
<dbReference type="Pfam" id="PF14792">
    <property type="entry name" value="DNA_pol_B_palm"/>
    <property type="match status" value="1"/>
</dbReference>
<dbReference type="Proteomes" id="UP000800235">
    <property type="component" value="Unassembled WGS sequence"/>
</dbReference>
<dbReference type="InterPro" id="IPR002008">
    <property type="entry name" value="DNA_pol_X_beta-like"/>
</dbReference>
<protein>
    <recommendedName>
        <fullName evidence="9">DNA polymerase</fullName>
        <ecNumber evidence="9">2.7.7.7</ecNumber>
    </recommendedName>
</protein>
<evidence type="ECO:0000256" key="4">
    <source>
        <dbReference type="ARBA" id="ARBA00022763"/>
    </source>
</evidence>
<keyword evidence="3 9" id="KW-0548">Nucleotidyltransferase</keyword>
<comment type="function">
    <text evidence="9">DNA polymerase that functions in several pathways of DNA repair. Involved in base excision repair (BER) responsible for repair of lesions that give rise to abasic (AP) sites in DNA. Also contributes to DNA double-strand break repair by non-homologous end joining and homologous recombination. Has both template-dependent and template-independent (terminal transferase) DNA polymerase activities. Has also a 5'-deoxyribose-5-phosphate lyase (dRP lyase) activity.</text>
</comment>
<dbReference type="PANTHER" id="PTHR11276">
    <property type="entry name" value="DNA POLYMERASE TYPE-X FAMILY MEMBER"/>
    <property type="match status" value="1"/>
</dbReference>
<evidence type="ECO:0000256" key="6">
    <source>
        <dbReference type="ARBA" id="ARBA00023204"/>
    </source>
</evidence>
<keyword evidence="4 9" id="KW-0227">DNA damage</keyword>
<dbReference type="GO" id="GO:0005634">
    <property type="term" value="C:nucleus"/>
    <property type="evidence" value="ECO:0007669"/>
    <property type="project" value="UniProtKB-SubCell"/>
</dbReference>
<dbReference type="EMBL" id="MU007078">
    <property type="protein sequence ID" value="KAF2423723.1"/>
    <property type="molecule type" value="Genomic_DNA"/>
</dbReference>
<dbReference type="Gene3D" id="3.30.210.10">
    <property type="entry name" value="DNA polymerase, thumb domain"/>
    <property type="match status" value="1"/>
</dbReference>
<accession>A0A9P4TVB7</accession>
<dbReference type="EC" id="2.7.7.7" evidence="9"/>
<dbReference type="GO" id="GO:0003677">
    <property type="term" value="F:DNA binding"/>
    <property type="evidence" value="ECO:0007669"/>
    <property type="project" value="UniProtKB-UniRule"/>
</dbReference>
<dbReference type="InterPro" id="IPR028207">
    <property type="entry name" value="DNA_pol_B_palm_palm"/>
</dbReference>
<dbReference type="SUPFAM" id="SSF52113">
    <property type="entry name" value="BRCT domain"/>
    <property type="match status" value="1"/>
</dbReference>
<evidence type="ECO:0000259" key="11">
    <source>
        <dbReference type="PROSITE" id="PS50172"/>
    </source>
</evidence>
<feature type="region of interest" description="Disordered" evidence="10">
    <location>
        <begin position="94"/>
        <end position="157"/>
    </location>
</feature>
<feature type="compositionally biased region" description="Polar residues" evidence="10">
    <location>
        <begin position="1"/>
        <end position="14"/>
    </location>
</feature>
<dbReference type="Pfam" id="PF10391">
    <property type="entry name" value="DNA_pol_lambd_f"/>
    <property type="match status" value="1"/>
</dbReference>
<dbReference type="OrthoDB" id="205514at2759"/>
<dbReference type="CDD" id="cd00141">
    <property type="entry name" value="NT_POLXc"/>
    <property type="match status" value="1"/>
</dbReference>
<dbReference type="GO" id="GO:0003887">
    <property type="term" value="F:DNA-directed DNA polymerase activity"/>
    <property type="evidence" value="ECO:0007669"/>
    <property type="project" value="UniProtKB-UniRule"/>
</dbReference>
<dbReference type="FunFam" id="1.10.150.110:FF:000005">
    <property type="entry name" value="DNA polymerase POL4"/>
    <property type="match status" value="1"/>
</dbReference>
<dbReference type="GO" id="GO:0016829">
    <property type="term" value="F:lyase activity"/>
    <property type="evidence" value="ECO:0007669"/>
    <property type="project" value="UniProtKB-KW"/>
</dbReference>
<comment type="similarity">
    <text evidence="9">Belongs to the DNA polymerase type-X family.</text>
</comment>
<evidence type="ECO:0000256" key="1">
    <source>
        <dbReference type="ARBA" id="ARBA00001936"/>
    </source>
</evidence>
<evidence type="ECO:0000256" key="7">
    <source>
        <dbReference type="ARBA" id="ARBA00023239"/>
    </source>
</evidence>
<dbReference type="AlphaFoldDB" id="A0A9P4TVB7"/>
<dbReference type="InterPro" id="IPR037160">
    <property type="entry name" value="DNA_Pol_thumb_sf"/>
</dbReference>
<reference evidence="12" key="1">
    <citation type="journal article" date="2020" name="Stud. Mycol.">
        <title>101 Dothideomycetes genomes: a test case for predicting lifestyles and emergence of pathogens.</title>
        <authorList>
            <person name="Haridas S."/>
            <person name="Albert R."/>
            <person name="Binder M."/>
            <person name="Bloem J."/>
            <person name="Labutti K."/>
            <person name="Salamov A."/>
            <person name="Andreopoulos B."/>
            <person name="Baker S."/>
            <person name="Barry K."/>
            <person name="Bills G."/>
            <person name="Bluhm B."/>
            <person name="Cannon C."/>
            <person name="Castanera R."/>
            <person name="Culley D."/>
            <person name="Daum C."/>
            <person name="Ezra D."/>
            <person name="Gonzalez J."/>
            <person name="Henrissat B."/>
            <person name="Kuo A."/>
            <person name="Liang C."/>
            <person name="Lipzen A."/>
            <person name="Lutzoni F."/>
            <person name="Magnuson J."/>
            <person name="Mondo S."/>
            <person name="Nolan M."/>
            <person name="Ohm R."/>
            <person name="Pangilinan J."/>
            <person name="Park H.-J."/>
            <person name="Ramirez L."/>
            <person name="Alfaro M."/>
            <person name="Sun H."/>
            <person name="Tritt A."/>
            <person name="Yoshinaga Y."/>
            <person name="Zwiers L.-H."/>
            <person name="Turgeon B."/>
            <person name="Goodwin S."/>
            <person name="Spatafora J."/>
            <person name="Crous P."/>
            <person name="Grigoriev I."/>
        </authorList>
    </citation>
    <scope>NUCLEOTIDE SEQUENCE</scope>
    <source>
        <strain evidence="12">CBS 130266</strain>
    </source>
</reference>
<feature type="domain" description="BRCT" evidence="11">
    <location>
        <begin position="166"/>
        <end position="191"/>
    </location>
</feature>
<dbReference type="PROSITE" id="PS50172">
    <property type="entry name" value="BRCT"/>
    <property type="match status" value="1"/>
</dbReference>
<organism evidence="12 13">
    <name type="scientific">Tothia fuscella</name>
    <dbReference type="NCBI Taxonomy" id="1048955"/>
    <lineage>
        <taxon>Eukaryota</taxon>
        <taxon>Fungi</taxon>
        <taxon>Dikarya</taxon>
        <taxon>Ascomycota</taxon>
        <taxon>Pezizomycotina</taxon>
        <taxon>Dothideomycetes</taxon>
        <taxon>Pleosporomycetidae</taxon>
        <taxon>Venturiales</taxon>
        <taxon>Cylindrosympodiaceae</taxon>
        <taxon>Tothia</taxon>
    </lineage>
</organism>
<dbReference type="SMART" id="SM00483">
    <property type="entry name" value="POLXc"/>
    <property type="match status" value="1"/>
</dbReference>
<dbReference type="PRINTS" id="PR00870">
    <property type="entry name" value="DNAPOLXBETA"/>
</dbReference>
<dbReference type="InterPro" id="IPR010996">
    <property type="entry name" value="HHH_MUS81"/>
</dbReference>
<comment type="subcellular location">
    <subcellularLocation>
        <location evidence="9">Nucleus</location>
    </subcellularLocation>
</comment>
<dbReference type="FunFam" id="3.30.210.10:FF:000005">
    <property type="entry name" value="DNA polymerase IV"/>
    <property type="match status" value="1"/>
</dbReference>
<evidence type="ECO:0000313" key="12">
    <source>
        <dbReference type="EMBL" id="KAF2423723.1"/>
    </source>
</evidence>
<evidence type="ECO:0000256" key="3">
    <source>
        <dbReference type="ARBA" id="ARBA00022695"/>
    </source>
</evidence>
<evidence type="ECO:0000313" key="13">
    <source>
        <dbReference type="Proteomes" id="UP000800235"/>
    </source>
</evidence>
<comment type="catalytic activity">
    <reaction evidence="8 9">
        <text>DNA(n) + a 2'-deoxyribonucleoside 5'-triphosphate = DNA(n+1) + diphosphate</text>
        <dbReference type="Rhea" id="RHEA:22508"/>
        <dbReference type="Rhea" id="RHEA-COMP:17339"/>
        <dbReference type="Rhea" id="RHEA-COMP:17340"/>
        <dbReference type="ChEBI" id="CHEBI:33019"/>
        <dbReference type="ChEBI" id="CHEBI:61560"/>
        <dbReference type="ChEBI" id="CHEBI:173112"/>
        <dbReference type="EC" id="2.7.7.7"/>
    </reaction>
</comment>
<dbReference type="Pfam" id="PF14716">
    <property type="entry name" value="HHH_8"/>
    <property type="match status" value="1"/>
</dbReference>
<dbReference type="InterPro" id="IPR029398">
    <property type="entry name" value="PolB_thumb"/>
</dbReference>
<keyword evidence="6 9" id="KW-0234">DNA repair</keyword>
<comment type="caution">
    <text evidence="12">The sequence shown here is derived from an EMBL/GenBank/DDBJ whole genome shotgun (WGS) entry which is preliminary data.</text>
</comment>
<evidence type="ECO:0000256" key="5">
    <source>
        <dbReference type="ARBA" id="ARBA00022932"/>
    </source>
</evidence>
<comment type="cofactor">
    <cofactor evidence="1">
        <name>Mn(2+)</name>
        <dbReference type="ChEBI" id="CHEBI:29035"/>
    </cofactor>
</comment>
<dbReference type="GO" id="GO:0006303">
    <property type="term" value="P:double-strand break repair via nonhomologous end joining"/>
    <property type="evidence" value="ECO:0007669"/>
    <property type="project" value="TreeGrafter"/>
</dbReference>
<evidence type="ECO:0000256" key="2">
    <source>
        <dbReference type="ARBA" id="ARBA00022679"/>
    </source>
</evidence>
<dbReference type="PANTHER" id="PTHR11276:SF29">
    <property type="entry name" value="DNA POLYMERASE TYPE-X FAMILY PROTEIN POL4"/>
    <property type="match status" value="1"/>
</dbReference>
<dbReference type="Pfam" id="PF14791">
    <property type="entry name" value="DNA_pol_B_thumb"/>
    <property type="match status" value="1"/>
</dbReference>
<dbReference type="InterPro" id="IPR018944">
    <property type="entry name" value="DNA_pol_lambd_fingers_domain"/>
</dbReference>
<evidence type="ECO:0000256" key="9">
    <source>
        <dbReference type="RuleBase" id="RU366014"/>
    </source>
</evidence>
<proteinExistence type="inferred from homology"/>
<dbReference type="Gene3D" id="3.30.460.10">
    <property type="entry name" value="Beta Polymerase, domain 2"/>
    <property type="match status" value="1"/>
</dbReference>